<reference evidence="6 7" key="1">
    <citation type="submission" date="2017-06" db="EMBL/GenBank/DDBJ databases">
        <authorList>
            <person name="Kim H.J."/>
            <person name="Triplett B.A."/>
        </authorList>
    </citation>
    <scope>NUCLEOTIDE SEQUENCE [LARGE SCALE GENOMIC DNA]</scope>
    <source>
        <strain evidence="6 7">U15</strain>
    </source>
</reference>
<evidence type="ECO:0000256" key="2">
    <source>
        <dbReference type="ARBA" id="ARBA00023015"/>
    </source>
</evidence>
<keyword evidence="7" id="KW-1185">Reference proteome</keyword>
<dbReference type="InterPro" id="IPR050950">
    <property type="entry name" value="HTH-type_LysR_regulators"/>
</dbReference>
<dbReference type="InterPro" id="IPR036390">
    <property type="entry name" value="WH_DNA-bd_sf"/>
</dbReference>
<dbReference type="InterPro" id="IPR000847">
    <property type="entry name" value="LysR_HTH_N"/>
</dbReference>
<dbReference type="PANTHER" id="PTHR30419">
    <property type="entry name" value="HTH-TYPE TRANSCRIPTIONAL REGULATOR YBHD"/>
    <property type="match status" value="1"/>
</dbReference>
<keyword evidence="2" id="KW-0805">Transcription regulation</keyword>
<dbReference type="RefSeq" id="WP_089398597.1">
    <property type="nucleotide sequence ID" value="NZ_FZOT01000003.1"/>
</dbReference>
<dbReference type="InterPro" id="IPR005119">
    <property type="entry name" value="LysR_subst-bd"/>
</dbReference>
<evidence type="ECO:0000256" key="3">
    <source>
        <dbReference type="ARBA" id="ARBA00023125"/>
    </source>
</evidence>
<accession>A0A239EYM4</accession>
<dbReference type="Pfam" id="PF00126">
    <property type="entry name" value="HTH_1"/>
    <property type="match status" value="1"/>
</dbReference>
<proteinExistence type="inferred from homology"/>
<keyword evidence="3" id="KW-0238">DNA-binding</keyword>
<dbReference type="EMBL" id="FZOT01000003">
    <property type="protein sequence ID" value="SNS49776.1"/>
    <property type="molecule type" value="Genomic_DNA"/>
</dbReference>
<dbReference type="GO" id="GO:0005829">
    <property type="term" value="C:cytosol"/>
    <property type="evidence" value="ECO:0007669"/>
    <property type="project" value="TreeGrafter"/>
</dbReference>
<dbReference type="Gene3D" id="3.40.190.290">
    <property type="match status" value="1"/>
</dbReference>
<dbReference type="SUPFAM" id="SSF46785">
    <property type="entry name" value="Winged helix' DNA-binding domain"/>
    <property type="match status" value="1"/>
</dbReference>
<dbReference type="PROSITE" id="PS50931">
    <property type="entry name" value="HTH_LYSR"/>
    <property type="match status" value="1"/>
</dbReference>
<name>A0A239EYM4_9BURK</name>
<dbReference type="SUPFAM" id="SSF53850">
    <property type="entry name" value="Periplasmic binding protein-like II"/>
    <property type="match status" value="1"/>
</dbReference>
<dbReference type="Proteomes" id="UP000198284">
    <property type="component" value="Unassembled WGS sequence"/>
</dbReference>
<dbReference type="Gene3D" id="1.10.10.10">
    <property type="entry name" value="Winged helix-like DNA-binding domain superfamily/Winged helix DNA-binding domain"/>
    <property type="match status" value="1"/>
</dbReference>
<dbReference type="InterPro" id="IPR036388">
    <property type="entry name" value="WH-like_DNA-bd_sf"/>
</dbReference>
<dbReference type="OrthoDB" id="9133980at2"/>
<evidence type="ECO:0000313" key="7">
    <source>
        <dbReference type="Proteomes" id="UP000198284"/>
    </source>
</evidence>
<keyword evidence="4" id="KW-0804">Transcription</keyword>
<evidence type="ECO:0000256" key="1">
    <source>
        <dbReference type="ARBA" id="ARBA00009437"/>
    </source>
</evidence>
<organism evidence="6 7">
    <name type="scientific">Noviherbaspirillum humi</name>
    <dbReference type="NCBI Taxonomy" id="1688639"/>
    <lineage>
        <taxon>Bacteria</taxon>
        <taxon>Pseudomonadati</taxon>
        <taxon>Pseudomonadota</taxon>
        <taxon>Betaproteobacteria</taxon>
        <taxon>Burkholderiales</taxon>
        <taxon>Oxalobacteraceae</taxon>
        <taxon>Noviherbaspirillum</taxon>
    </lineage>
</organism>
<gene>
    <name evidence="6" type="ORF">SAMN06265795_10386</name>
</gene>
<dbReference type="GO" id="GO:0003700">
    <property type="term" value="F:DNA-binding transcription factor activity"/>
    <property type="evidence" value="ECO:0007669"/>
    <property type="project" value="InterPro"/>
</dbReference>
<feature type="domain" description="HTH lysR-type" evidence="5">
    <location>
        <begin position="1"/>
        <end position="58"/>
    </location>
</feature>
<dbReference type="PRINTS" id="PR00039">
    <property type="entry name" value="HTHLYSR"/>
</dbReference>
<sequence>MRLEDLDYFLAVAASGHVGRASETVGATQPALTKGIQRLERELQIQLFERTAKGMTLTVPGQAFYERLRAARLGIDEAVKEANDLHLGKVGLIRAGISPNYAEGLFGDACASLLRQRPAARIQVTVGLNDKLFAALRQGDLDFCLSALPRGEQNEFDQRPLFNDHLHVVAREDHPLFRAHGLRFDGLGRESWILPGPQVMARRAVEASFAERGLPPPNVVIESNSSIASLMNVVKNTNLLGITGEMTLKQAFGAGLRMLELEGAMWPRTVGIITRRNAYLSPLTKRFIELLETAAK</sequence>
<evidence type="ECO:0000256" key="4">
    <source>
        <dbReference type="ARBA" id="ARBA00023163"/>
    </source>
</evidence>
<dbReference type="Pfam" id="PF03466">
    <property type="entry name" value="LysR_substrate"/>
    <property type="match status" value="1"/>
</dbReference>
<comment type="similarity">
    <text evidence="1">Belongs to the LysR transcriptional regulatory family.</text>
</comment>
<evidence type="ECO:0000259" key="5">
    <source>
        <dbReference type="PROSITE" id="PS50931"/>
    </source>
</evidence>
<evidence type="ECO:0000313" key="6">
    <source>
        <dbReference type="EMBL" id="SNS49776.1"/>
    </source>
</evidence>
<dbReference type="GO" id="GO:0003677">
    <property type="term" value="F:DNA binding"/>
    <property type="evidence" value="ECO:0007669"/>
    <property type="project" value="UniProtKB-KW"/>
</dbReference>
<protein>
    <submittedName>
        <fullName evidence="6">Transcriptional regulator, LysR family</fullName>
    </submittedName>
</protein>
<dbReference type="AlphaFoldDB" id="A0A239EYM4"/>
<dbReference type="FunFam" id="1.10.10.10:FF:000001">
    <property type="entry name" value="LysR family transcriptional regulator"/>
    <property type="match status" value="1"/>
</dbReference>